<dbReference type="GeneID" id="55641226"/>
<evidence type="ECO:0000313" key="2">
    <source>
        <dbReference type="EMBL" id="QKQ99781.1"/>
    </source>
</evidence>
<dbReference type="RefSeq" id="WP_174630088.1">
    <property type="nucleotide sequence ID" value="NZ_CP049074.1"/>
</dbReference>
<evidence type="ECO:0000313" key="3">
    <source>
        <dbReference type="Proteomes" id="UP000509301"/>
    </source>
</evidence>
<dbReference type="EMBL" id="CP049074">
    <property type="protein sequence ID" value="QKQ99781.1"/>
    <property type="molecule type" value="Genomic_DNA"/>
</dbReference>
<dbReference type="Proteomes" id="UP000509301">
    <property type="component" value="Chromosome"/>
</dbReference>
<keyword evidence="3" id="KW-1185">Reference proteome</keyword>
<accession>A0A6N0NSV3</accession>
<keyword evidence="1" id="KW-0175">Coiled coil</keyword>
<protein>
    <submittedName>
        <fullName evidence="2">Uncharacterized protein</fullName>
    </submittedName>
</protein>
<feature type="coiled-coil region" evidence="1">
    <location>
        <begin position="11"/>
        <end position="38"/>
    </location>
</feature>
<name>A0A6N0NSV3_9CREN</name>
<dbReference type="AlphaFoldDB" id="A0A6N0NSV3"/>
<sequence length="133" mass="15471">MDHERRVREVLTKFEEIIENHSNNLSQLENMLAINQLDVDRCNRIVKRVRRTRKELSDGLKIIIEHFDSISDKTIREETLGIVSYLNLIGFSDEMELLKALEKQMKNAGAQIDIGDDIQQLNVLMELTSKLSF</sequence>
<evidence type="ECO:0000256" key="1">
    <source>
        <dbReference type="SAM" id="Coils"/>
    </source>
</evidence>
<organism evidence="2 3">
    <name type="scientific">Metallosphaera tengchongensis</name>
    <dbReference type="NCBI Taxonomy" id="1532350"/>
    <lineage>
        <taxon>Archaea</taxon>
        <taxon>Thermoproteota</taxon>
        <taxon>Thermoprotei</taxon>
        <taxon>Sulfolobales</taxon>
        <taxon>Sulfolobaceae</taxon>
        <taxon>Metallosphaera</taxon>
    </lineage>
</organism>
<dbReference type="OrthoDB" id="42720at2157"/>
<gene>
    <name evidence="2" type="ORF">GWK48_04710</name>
</gene>
<dbReference type="KEGG" id="mten:GWK48_04710"/>
<proteinExistence type="predicted"/>
<reference evidence="2 3" key="1">
    <citation type="submission" date="2020-02" db="EMBL/GenBank/DDBJ databases">
        <title>Comparative genome analysis reveals the metabolism and evolution of the thermophilic archaeal genus Metallosphaera.</title>
        <authorList>
            <person name="Jiang C."/>
        </authorList>
    </citation>
    <scope>NUCLEOTIDE SEQUENCE [LARGE SCALE GENOMIC DNA]</scope>
    <source>
        <strain evidence="2 3">Ric-A</strain>
    </source>
</reference>